<protein>
    <submittedName>
        <fullName evidence="3">Uncharacterized protein</fullName>
    </submittedName>
</protein>
<dbReference type="InParanoid" id="A0A2K1QZL1"/>
<keyword evidence="1" id="KW-0175">Coiled coil</keyword>
<feature type="coiled-coil region" evidence="1">
    <location>
        <begin position="82"/>
        <end position="116"/>
    </location>
</feature>
<reference evidence="3 4" key="1">
    <citation type="submission" date="2017-06" db="EMBL/GenBank/DDBJ databases">
        <title>Draft genome sequence of a variant of Elsinoe murrayae.</title>
        <authorList>
            <person name="Cheng Q."/>
        </authorList>
    </citation>
    <scope>NUCLEOTIDE SEQUENCE [LARGE SCALE GENOMIC DNA]</scope>
    <source>
        <strain evidence="3 4">CQ-2017a</strain>
    </source>
</reference>
<comment type="caution">
    <text evidence="3">The sequence shown here is derived from an EMBL/GenBank/DDBJ whole genome shotgun (WGS) entry which is preliminary data.</text>
</comment>
<dbReference type="EMBL" id="NKHZ01000025">
    <property type="protein sequence ID" value="PNS20484.1"/>
    <property type="molecule type" value="Genomic_DNA"/>
</dbReference>
<keyword evidence="4" id="KW-1185">Reference proteome</keyword>
<feature type="compositionally biased region" description="Polar residues" evidence="2">
    <location>
        <begin position="21"/>
        <end position="31"/>
    </location>
</feature>
<evidence type="ECO:0000313" key="4">
    <source>
        <dbReference type="Proteomes" id="UP000243797"/>
    </source>
</evidence>
<proteinExistence type="predicted"/>
<gene>
    <name evidence="3" type="ORF">CAC42_5934</name>
</gene>
<evidence type="ECO:0000256" key="2">
    <source>
        <dbReference type="SAM" id="MobiDB-lite"/>
    </source>
</evidence>
<evidence type="ECO:0000256" key="1">
    <source>
        <dbReference type="SAM" id="Coils"/>
    </source>
</evidence>
<dbReference type="AlphaFoldDB" id="A0A2K1QZL1"/>
<feature type="compositionally biased region" description="Polar residues" evidence="2">
    <location>
        <begin position="1"/>
        <end position="12"/>
    </location>
</feature>
<evidence type="ECO:0000313" key="3">
    <source>
        <dbReference type="EMBL" id="PNS20484.1"/>
    </source>
</evidence>
<organism evidence="3 4">
    <name type="scientific">Sphaceloma murrayae</name>
    <dbReference type="NCBI Taxonomy" id="2082308"/>
    <lineage>
        <taxon>Eukaryota</taxon>
        <taxon>Fungi</taxon>
        <taxon>Dikarya</taxon>
        <taxon>Ascomycota</taxon>
        <taxon>Pezizomycotina</taxon>
        <taxon>Dothideomycetes</taxon>
        <taxon>Dothideomycetidae</taxon>
        <taxon>Myriangiales</taxon>
        <taxon>Elsinoaceae</taxon>
        <taxon>Sphaceloma</taxon>
    </lineage>
</organism>
<accession>A0A2K1QZL1</accession>
<sequence length="131" mass="15098">MSGSDASITESGGNIIDDETSSNYQEQSFGTTGIADEPIAGRHTSRNDDEANSPIPTERDLPAIRRSRRAQTGRPGPDLDTLVQLREEVRHQKERKREWKREAKRLRRHFQRFAEEAQYQNVIVKVIILRR</sequence>
<name>A0A2K1QZL1_9PEZI</name>
<feature type="region of interest" description="Disordered" evidence="2">
    <location>
        <begin position="1"/>
        <end position="79"/>
    </location>
</feature>
<dbReference type="Proteomes" id="UP000243797">
    <property type="component" value="Unassembled WGS sequence"/>
</dbReference>